<feature type="region of interest" description="Disordered" evidence="1">
    <location>
        <begin position="1"/>
        <end position="71"/>
    </location>
</feature>
<organism evidence="2 3">
    <name type="scientific">Streptomyces spongiicola</name>
    <dbReference type="NCBI Taxonomy" id="1690221"/>
    <lineage>
        <taxon>Bacteria</taxon>
        <taxon>Bacillati</taxon>
        <taxon>Actinomycetota</taxon>
        <taxon>Actinomycetes</taxon>
        <taxon>Kitasatosporales</taxon>
        <taxon>Streptomycetaceae</taxon>
        <taxon>Streptomyces</taxon>
    </lineage>
</organism>
<reference evidence="2 3" key="1">
    <citation type="submission" date="2018-07" db="EMBL/GenBank/DDBJ databases">
        <title>Whole Genome Shotgun Sequence of Streptomyces spongiicola strain 531S.</title>
        <authorList>
            <person name="Dohra H."/>
            <person name="Kodani S."/>
        </authorList>
    </citation>
    <scope>NUCLEOTIDE SEQUENCE [LARGE SCALE GENOMIC DNA]</scope>
    <source>
        <strain evidence="2 3">531S</strain>
    </source>
</reference>
<evidence type="ECO:0000256" key="1">
    <source>
        <dbReference type="SAM" id="MobiDB-lite"/>
    </source>
</evidence>
<evidence type="ECO:0000313" key="3">
    <source>
        <dbReference type="Proteomes" id="UP000265354"/>
    </source>
</evidence>
<comment type="caution">
    <text evidence="2">The sequence shown here is derived from an EMBL/GenBank/DDBJ whole genome shotgun (WGS) entry which is preliminary data.</text>
</comment>
<dbReference type="Proteomes" id="UP000265354">
    <property type="component" value="Unassembled WGS sequence"/>
</dbReference>
<proteinExistence type="predicted"/>
<sequence>MMRNRPGSVVAAARSRDEVSAQALSRAGGPGDGAGRPAEGRGPGPDAGPDCAGTCGTGGAGGPAALGMCVN</sequence>
<protein>
    <submittedName>
        <fullName evidence="2">Uncharacterized protein</fullName>
    </submittedName>
</protein>
<name>A0A388STW5_9ACTN</name>
<gene>
    <name evidence="2" type="ORF">SSP531S_14150</name>
</gene>
<evidence type="ECO:0000313" key="2">
    <source>
        <dbReference type="EMBL" id="GBQ00009.1"/>
    </source>
</evidence>
<accession>A0A388STW5</accession>
<dbReference type="AlphaFoldDB" id="A0A388STW5"/>
<feature type="compositionally biased region" description="Gly residues" evidence="1">
    <location>
        <begin position="55"/>
        <end position="64"/>
    </location>
</feature>
<dbReference type="EMBL" id="BGZL01000003">
    <property type="protein sequence ID" value="GBQ00009.1"/>
    <property type="molecule type" value="Genomic_DNA"/>
</dbReference>